<evidence type="ECO:0000313" key="3">
    <source>
        <dbReference type="Proteomes" id="UP000093514"/>
    </source>
</evidence>
<dbReference type="PANTHER" id="PTHR13016:SF0">
    <property type="entry name" value="AMME SYNDROME CANDIDATE GENE 1 PROTEIN"/>
    <property type="match status" value="1"/>
</dbReference>
<dbReference type="InterPro" id="IPR004183">
    <property type="entry name" value="Xdiol_dOase_suB"/>
</dbReference>
<feature type="domain" description="AMMECR1" evidence="1">
    <location>
        <begin position="299"/>
        <end position="469"/>
    </location>
</feature>
<sequence length="469" mass="52131">MTGVVFSALAPHPPILIPEIGGDEVKEIAKTQVSIRKLAQEVKEVNPDIIVTISPHGPIFSDAISILSAEILSGDFRNFGRKDVELSYKLAENFTSELTMAANKNKITTARIDEATARKLEVKMKLDHGVLVPMYYLNEVGVNKPIVPVTIGMLSYEELYTFGKIIQLVAERLEYKVAVIASGDLSHRLTETAPAGYDPKARDFDKRLVHYLNTLEVESIFDMDNQLIQRAGECGLRPLTMMLGAMDRLNVEGGVLSYEGPFGVGYAVATYHVKGKKEEVGLLDKLYERKKKRLSEIRSNESEVVKLARKSVEEYIKNREVIEPPAKLDPKLAGRAGVFVSIKKNGNLRGCIGTTQPTKANLAYEIINNALGAAFEDPRFEPVNLNEIDELTYSVDVLGEAKSIESIEELDPKKYGVIVRRGERAGLLLPDLEGVDTAKKQVEIAKRKAGIPIEEKDIELMRFTVTRYK</sequence>
<accession>A0A1C0ABU7</accession>
<organism evidence="2 3">
    <name type="scientific">Orenia metallireducens</name>
    <dbReference type="NCBI Taxonomy" id="1413210"/>
    <lineage>
        <taxon>Bacteria</taxon>
        <taxon>Bacillati</taxon>
        <taxon>Bacillota</taxon>
        <taxon>Clostridia</taxon>
        <taxon>Halanaerobiales</taxon>
        <taxon>Halobacteroidaceae</taxon>
        <taxon>Orenia</taxon>
    </lineage>
</organism>
<keyword evidence="3" id="KW-1185">Reference proteome</keyword>
<dbReference type="PANTHER" id="PTHR13016">
    <property type="entry name" value="AMMECR1 HOMOLOG"/>
    <property type="match status" value="1"/>
</dbReference>
<dbReference type="InterPro" id="IPR027485">
    <property type="entry name" value="AMMECR1_N"/>
</dbReference>
<dbReference type="EMBL" id="LWDV01000007">
    <property type="protein sequence ID" value="OCL27804.1"/>
    <property type="molecule type" value="Genomic_DNA"/>
</dbReference>
<dbReference type="Gene3D" id="3.30.700.20">
    <property type="entry name" value="Hypothetical protein ph0010, domain 1"/>
    <property type="match status" value="1"/>
</dbReference>
<dbReference type="SUPFAM" id="SSF143447">
    <property type="entry name" value="AMMECR1-like"/>
    <property type="match status" value="1"/>
</dbReference>
<dbReference type="OrthoDB" id="159752at2"/>
<evidence type="ECO:0000313" key="2">
    <source>
        <dbReference type="EMBL" id="OCL27804.1"/>
    </source>
</evidence>
<dbReference type="Pfam" id="PF02900">
    <property type="entry name" value="LigB"/>
    <property type="match status" value="1"/>
</dbReference>
<dbReference type="RefSeq" id="WP_068715917.1">
    <property type="nucleotide sequence ID" value="NZ_LWDV01000007.1"/>
</dbReference>
<dbReference type="InterPro" id="IPR002733">
    <property type="entry name" value="AMMECR1_domain"/>
</dbReference>
<gene>
    <name evidence="2" type="ORF">U472_04430</name>
</gene>
<dbReference type="Gene3D" id="3.40.830.10">
    <property type="entry name" value="LigB-like"/>
    <property type="match status" value="1"/>
</dbReference>
<dbReference type="InterPro" id="IPR023473">
    <property type="entry name" value="AMMECR1"/>
</dbReference>
<dbReference type="NCBIfam" id="TIGR04335">
    <property type="entry name" value="AmmeMemoSam_A"/>
    <property type="match status" value="1"/>
</dbReference>
<dbReference type="AlphaFoldDB" id="A0A1C0ABU7"/>
<dbReference type="PROSITE" id="PS51112">
    <property type="entry name" value="AMMECR1"/>
    <property type="match status" value="1"/>
</dbReference>
<reference evidence="2 3" key="2">
    <citation type="submission" date="2016-08" db="EMBL/GenBank/DDBJ databases">
        <title>Orenia metallireducens sp. nov. strain Z6, a Novel Metal-reducing Firmicute from the Deep Subsurface.</title>
        <authorList>
            <person name="Maxim B.I."/>
            <person name="Kenneth K."/>
            <person name="Flynn T.M."/>
            <person name="Oloughlin E.J."/>
            <person name="Locke R.A."/>
            <person name="Weber J.R."/>
            <person name="Egan S.M."/>
            <person name="Mackie R.I."/>
            <person name="Cann I.K."/>
        </authorList>
    </citation>
    <scope>NUCLEOTIDE SEQUENCE [LARGE SCALE GENOMIC DNA]</scope>
    <source>
        <strain evidence="2 3">Z6</strain>
    </source>
</reference>
<comment type="caution">
    <text evidence="2">The sequence shown here is derived from an EMBL/GenBank/DDBJ whole genome shotgun (WGS) entry which is preliminary data.</text>
</comment>
<dbReference type="NCBIfam" id="TIGR04336">
    <property type="entry name" value="AmmeMemoSam_B"/>
    <property type="match status" value="1"/>
</dbReference>
<evidence type="ECO:0000259" key="1">
    <source>
        <dbReference type="PROSITE" id="PS51112"/>
    </source>
</evidence>
<name>A0A1C0ABU7_9FIRM</name>
<dbReference type="InterPro" id="IPR036071">
    <property type="entry name" value="AMMECR1_dom_sf"/>
</dbReference>
<dbReference type="GO" id="GO:0016702">
    <property type="term" value="F:oxidoreductase activity, acting on single donors with incorporation of molecular oxygen, incorporation of two atoms of oxygen"/>
    <property type="evidence" value="ECO:0007669"/>
    <property type="project" value="UniProtKB-ARBA"/>
</dbReference>
<dbReference type="GO" id="GO:0008198">
    <property type="term" value="F:ferrous iron binding"/>
    <property type="evidence" value="ECO:0007669"/>
    <property type="project" value="InterPro"/>
</dbReference>
<dbReference type="Pfam" id="PF01871">
    <property type="entry name" value="AMMECR1"/>
    <property type="match status" value="1"/>
</dbReference>
<dbReference type="Gene3D" id="3.30.1490.150">
    <property type="entry name" value="Hypothetical protein ph0010, domain 2"/>
    <property type="match status" value="1"/>
</dbReference>
<dbReference type="SUPFAM" id="SSF53213">
    <property type="entry name" value="LigB-like"/>
    <property type="match status" value="1"/>
</dbReference>
<dbReference type="Proteomes" id="UP000093514">
    <property type="component" value="Unassembled WGS sequence"/>
</dbReference>
<dbReference type="CDD" id="cd07951">
    <property type="entry name" value="ED_3B_N_AMMECR1"/>
    <property type="match status" value="1"/>
</dbReference>
<reference evidence="3" key="1">
    <citation type="submission" date="2016-07" db="EMBL/GenBank/DDBJ databases">
        <authorList>
            <person name="Florea S."/>
            <person name="Webb J.S."/>
            <person name="Jaromczyk J."/>
            <person name="Schardl C.L."/>
        </authorList>
    </citation>
    <scope>NUCLEOTIDE SEQUENCE [LARGE SCALE GENOMIC DNA]</scope>
    <source>
        <strain evidence="3">Z6</strain>
    </source>
</reference>
<protein>
    <submittedName>
        <fullName evidence="2">AMMECR1 domain-containing protein</fullName>
    </submittedName>
</protein>
<proteinExistence type="predicted"/>
<dbReference type="InterPro" id="IPR027623">
    <property type="entry name" value="AmmeMemoSam_A"/>
</dbReference>